<dbReference type="EMBL" id="JASBNA010000030">
    <property type="protein sequence ID" value="KAK7683514.1"/>
    <property type="molecule type" value="Genomic_DNA"/>
</dbReference>
<comment type="caution">
    <text evidence="2">The sequence shown here is derived from an EMBL/GenBank/DDBJ whole genome shotgun (WGS) entry which is preliminary data.</text>
</comment>
<proteinExistence type="predicted"/>
<dbReference type="AlphaFoldDB" id="A0AAW0FZB6"/>
<keyword evidence="3" id="KW-1185">Reference proteome</keyword>
<reference evidence="2 3" key="1">
    <citation type="submission" date="2022-09" db="EMBL/GenBank/DDBJ databases">
        <authorList>
            <person name="Palmer J.M."/>
        </authorList>
    </citation>
    <scope>NUCLEOTIDE SEQUENCE [LARGE SCALE GENOMIC DNA]</scope>
    <source>
        <strain evidence="2 3">DSM 7382</strain>
    </source>
</reference>
<evidence type="ECO:0000256" key="1">
    <source>
        <dbReference type="SAM" id="MobiDB-lite"/>
    </source>
</evidence>
<feature type="compositionally biased region" description="Polar residues" evidence="1">
    <location>
        <begin position="265"/>
        <end position="280"/>
    </location>
</feature>
<dbReference type="Proteomes" id="UP001385951">
    <property type="component" value="Unassembled WGS sequence"/>
</dbReference>
<feature type="region of interest" description="Disordered" evidence="1">
    <location>
        <begin position="571"/>
        <end position="591"/>
    </location>
</feature>
<evidence type="ECO:0000313" key="2">
    <source>
        <dbReference type="EMBL" id="KAK7683514.1"/>
    </source>
</evidence>
<protein>
    <submittedName>
        <fullName evidence="2">Uncharacterized protein</fullName>
    </submittedName>
</protein>
<feature type="compositionally biased region" description="Polar residues" evidence="1">
    <location>
        <begin position="291"/>
        <end position="308"/>
    </location>
</feature>
<sequence length="788" mass="91654">MKWRSVLRRESTYAPEREPLEQIEKRLKDAEEKRTKVFRTSLRQLEFDFLQGESDRNFPEKTRQLEFSKAQSERRERFTSDDARRLTLYKEADAEQEKLSRASEERRVGTFASVQSSRKTTMRECFDSQQRQNDWIIASIKALYSEGHQSREIVCKQTLDTVSKEFSLFLRSVQDSYSIAHSNRLGCIQKSSHSTHNPLYDEGGLQWNIEADPATHRPHRGHSGDSTLCSSEYRRSLNSRRESARLVLPQVSRIFETSDHESGGSLVTSDPQSADHNAGNQDDAPEYFVPVQTQTPASSSSNIFSEPNNEVDHHPLSARSQLPPTEISLPPSKITHADYDHDAQILALVANSEVLFHQNNAQRDKDWDKAMKEHEEVFRASEAKRAAAMDHREEELDAAERTFEERFNARAAYFSAQFEDKEESRNGAEAHRDNEFRALLDVFTRGLEQLSSSFSAQVIALGDAENRTFVSIQQQPRTLFKEMERLILDTRQEFNNSFIEFLQEYGFKATELSIPPLSSSPIIEEEYLEPSHINPQKSPQVPVMNKTYDQAVSVPEGRPGPLRSPIRVARLSTPKTQPELPPSKTHPERSRTLDLPQIRTQPQTQVTLQTHDVDVFLETTWFYFTEAEKRRRVKTTYEFQKWHDEFALNERKRRRDFGMQQARHQTRVKQREEHQSSTFLDSQDKRAKEFQSGESIRENTFWIKETNRSHEWDTTRQHETTLDGRRKDALRDARDSESEREMDFVGWAIAVQKNFMRRVMVWKGDFTHDESKRVKIFKEVSGIDPVDK</sequence>
<evidence type="ECO:0000313" key="3">
    <source>
        <dbReference type="Proteomes" id="UP001385951"/>
    </source>
</evidence>
<feature type="region of interest" description="Disordered" evidence="1">
    <location>
        <begin position="713"/>
        <end position="735"/>
    </location>
</feature>
<feature type="region of interest" description="Disordered" evidence="1">
    <location>
        <begin position="257"/>
        <end position="334"/>
    </location>
</feature>
<name>A0AAW0FZB6_9APHY</name>
<gene>
    <name evidence="2" type="ORF">QCA50_013348</name>
</gene>
<feature type="region of interest" description="Disordered" evidence="1">
    <location>
        <begin position="663"/>
        <end position="690"/>
    </location>
</feature>
<accession>A0AAW0FZB6</accession>
<organism evidence="2 3">
    <name type="scientific">Cerrena zonata</name>
    <dbReference type="NCBI Taxonomy" id="2478898"/>
    <lineage>
        <taxon>Eukaryota</taxon>
        <taxon>Fungi</taxon>
        <taxon>Dikarya</taxon>
        <taxon>Basidiomycota</taxon>
        <taxon>Agaricomycotina</taxon>
        <taxon>Agaricomycetes</taxon>
        <taxon>Polyporales</taxon>
        <taxon>Cerrenaceae</taxon>
        <taxon>Cerrena</taxon>
    </lineage>
</organism>